<reference evidence="2 3" key="1">
    <citation type="journal article" date="2011" name="Science">
        <title>The ecoresponsive genome of Daphnia pulex.</title>
        <authorList>
            <person name="Colbourne J.K."/>
            <person name="Pfrender M.E."/>
            <person name="Gilbert D."/>
            <person name="Thomas W.K."/>
            <person name="Tucker A."/>
            <person name="Oakley T.H."/>
            <person name="Tokishita S."/>
            <person name="Aerts A."/>
            <person name="Arnold G.J."/>
            <person name="Basu M.K."/>
            <person name="Bauer D.J."/>
            <person name="Caceres C.E."/>
            <person name="Carmel L."/>
            <person name="Casola C."/>
            <person name="Choi J.H."/>
            <person name="Detter J.C."/>
            <person name="Dong Q."/>
            <person name="Dusheyko S."/>
            <person name="Eads B.D."/>
            <person name="Frohlich T."/>
            <person name="Geiler-Samerotte K.A."/>
            <person name="Gerlach D."/>
            <person name="Hatcher P."/>
            <person name="Jogdeo S."/>
            <person name="Krijgsveld J."/>
            <person name="Kriventseva E.V."/>
            <person name="Kultz D."/>
            <person name="Laforsch C."/>
            <person name="Lindquist E."/>
            <person name="Lopez J."/>
            <person name="Manak J.R."/>
            <person name="Muller J."/>
            <person name="Pangilinan J."/>
            <person name="Patwardhan R.P."/>
            <person name="Pitluck S."/>
            <person name="Pritham E.J."/>
            <person name="Rechtsteiner A."/>
            <person name="Rho M."/>
            <person name="Rogozin I.B."/>
            <person name="Sakarya O."/>
            <person name="Salamov A."/>
            <person name="Schaack S."/>
            <person name="Shapiro H."/>
            <person name="Shiga Y."/>
            <person name="Skalitzky C."/>
            <person name="Smith Z."/>
            <person name="Souvorov A."/>
            <person name="Sung W."/>
            <person name="Tang Z."/>
            <person name="Tsuchiya D."/>
            <person name="Tu H."/>
            <person name="Vos H."/>
            <person name="Wang M."/>
            <person name="Wolf Y.I."/>
            <person name="Yamagata H."/>
            <person name="Yamada T."/>
            <person name="Ye Y."/>
            <person name="Shaw J.R."/>
            <person name="Andrews J."/>
            <person name="Crease T.J."/>
            <person name="Tang H."/>
            <person name="Lucas S.M."/>
            <person name="Robertson H.M."/>
            <person name="Bork P."/>
            <person name="Koonin E.V."/>
            <person name="Zdobnov E.M."/>
            <person name="Grigoriev I.V."/>
            <person name="Lynch M."/>
            <person name="Boore J.L."/>
        </authorList>
    </citation>
    <scope>NUCLEOTIDE SEQUENCE [LARGE SCALE GENOMIC DNA]</scope>
</reference>
<dbReference type="Proteomes" id="UP000000305">
    <property type="component" value="Unassembled WGS sequence"/>
</dbReference>
<dbReference type="EMBL" id="GL732533">
    <property type="protein sequence ID" value="EFX85147.1"/>
    <property type="molecule type" value="Genomic_DNA"/>
</dbReference>
<dbReference type="KEGG" id="dpx:DAPPUDRAFT_99098"/>
<evidence type="ECO:0000313" key="2">
    <source>
        <dbReference type="EMBL" id="EFX85147.1"/>
    </source>
</evidence>
<feature type="region of interest" description="Disordered" evidence="1">
    <location>
        <begin position="25"/>
        <end position="119"/>
    </location>
</feature>
<dbReference type="InParanoid" id="E9G6R4"/>
<sequence length="119" mass="12863">MREWRFKLKRKAVGTHSNCFAAVEPVAFGRAGDDGDGGGGDDRDAATTTECPSMPGDESRASREPGWSDTWPKCLGGARQRQLRLRRDADLLATGTGEPPGDDVGDGDDESDDLEERRP</sequence>
<organism evidence="2 3">
    <name type="scientific">Daphnia pulex</name>
    <name type="common">Water flea</name>
    <dbReference type="NCBI Taxonomy" id="6669"/>
    <lineage>
        <taxon>Eukaryota</taxon>
        <taxon>Metazoa</taxon>
        <taxon>Ecdysozoa</taxon>
        <taxon>Arthropoda</taxon>
        <taxon>Crustacea</taxon>
        <taxon>Branchiopoda</taxon>
        <taxon>Diplostraca</taxon>
        <taxon>Cladocera</taxon>
        <taxon>Anomopoda</taxon>
        <taxon>Daphniidae</taxon>
        <taxon>Daphnia</taxon>
    </lineage>
</organism>
<evidence type="ECO:0000313" key="3">
    <source>
        <dbReference type="Proteomes" id="UP000000305"/>
    </source>
</evidence>
<gene>
    <name evidence="2" type="ORF">DAPPUDRAFT_99098</name>
</gene>
<feature type="compositionally biased region" description="Acidic residues" evidence="1">
    <location>
        <begin position="100"/>
        <end position="119"/>
    </location>
</feature>
<dbReference type="HOGENOM" id="CLU_2063785_0_0_1"/>
<evidence type="ECO:0000256" key="1">
    <source>
        <dbReference type="SAM" id="MobiDB-lite"/>
    </source>
</evidence>
<dbReference type="AlphaFoldDB" id="E9G6R4"/>
<proteinExistence type="predicted"/>
<name>E9G6R4_DAPPU</name>
<protein>
    <submittedName>
        <fullName evidence="2">Uncharacterized protein</fullName>
    </submittedName>
</protein>
<keyword evidence="3" id="KW-1185">Reference proteome</keyword>
<accession>E9G6R4</accession>